<dbReference type="OrthoDB" id="302885at2759"/>
<protein>
    <submittedName>
        <fullName evidence="2">Uncharacterized protein</fullName>
    </submittedName>
</protein>
<keyword evidence="3" id="KW-1185">Reference proteome</keyword>
<accession>A0A8S1K5I7</accession>
<sequence length="303" mass="35798">MNNKNIQTSLDLKQSNFAFCLSNDEKQLIIIQQDRLVAYDLSKGQFNIITLFEEIQLNQTKICISSDNLFCCVSTQLLINGQLIFVLLKFDLQKKVLSNKYLNYHLMSLDMLEFIPNSHILISLSIDATIKIFDLADQKPKTLITRCSQKPLYCRLIHKKNRVVIFDNLFNIKLMDTLNEKQLKLIKLRLGRCYKALAEENGIVAFLAKSDKCYLYDLPKQKLIRKYKSPDNFNLFKVHTNYLLFQEHNQIMILNTITCKQQFLYLQNIQYIYSMMFNQNLDKLFLCDQEQIHIFDNIEFLEQ</sequence>
<reference evidence="2" key="1">
    <citation type="submission" date="2021-01" db="EMBL/GenBank/DDBJ databases">
        <authorList>
            <consortium name="Genoscope - CEA"/>
            <person name="William W."/>
        </authorList>
    </citation>
    <scope>NUCLEOTIDE SEQUENCE</scope>
</reference>
<evidence type="ECO:0000313" key="2">
    <source>
        <dbReference type="EMBL" id="CAD8050700.1"/>
    </source>
</evidence>
<dbReference type="PROSITE" id="PS50082">
    <property type="entry name" value="WD_REPEATS_2"/>
    <property type="match status" value="1"/>
</dbReference>
<dbReference type="InterPro" id="IPR001680">
    <property type="entry name" value="WD40_rpt"/>
</dbReference>
<dbReference type="Proteomes" id="UP000692954">
    <property type="component" value="Unassembled WGS sequence"/>
</dbReference>
<gene>
    <name evidence="2" type="ORF">PSON_ATCC_30995.1.T0050149</name>
</gene>
<evidence type="ECO:0000256" key="1">
    <source>
        <dbReference type="PROSITE-ProRule" id="PRU00221"/>
    </source>
</evidence>
<organism evidence="2 3">
    <name type="scientific">Paramecium sonneborni</name>
    <dbReference type="NCBI Taxonomy" id="65129"/>
    <lineage>
        <taxon>Eukaryota</taxon>
        <taxon>Sar</taxon>
        <taxon>Alveolata</taxon>
        <taxon>Ciliophora</taxon>
        <taxon>Intramacronucleata</taxon>
        <taxon>Oligohymenophorea</taxon>
        <taxon>Peniculida</taxon>
        <taxon>Parameciidae</taxon>
        <taxon>Paramecium</taxon>
    </lineage>
</organism>
<keyword evidence="1" id="KW-0853">WD repeat</keyword>
<name>A0A8S1K5I7_9CILI</name>
<comment type="caution">
    <text evidence="2">The sequence shown here is derived from an EMBL/GenBank/DDBJ whole genome shotgun (WGS) entry which is preliminary data.</text>
</comment>
<proteinExistence type="predicted"/>
<feature type="repeat" description="WD" evidence="1">
    <location>
        <begin position="102"/>
        <end position="143"/>
    </location>
</feature>
<dbReference type="EMBL" id="CAJJDN010000005">
    <property type="protein sequence ID" value="CAD8050700.1"/>
    <property type="molecule type" value="Genomic_DNA"/>
</dbReference>
<evidence type="ECO:0000313" key="3">
    <source>
        <dbReference type="Proteomes" id="UP000692954"/>
    </source>
</evidence>
<dbReference type="AlphaFoldDB" id="A0A8S1K5I7"/>